<evidence type="ECO:0000313" key="4">
    <source>
        <dbReference type="Proteomes" id="UP000019140"/>
    </source>
</evidence>
<dbReference type="GO" id="GO:0008410">
    <property type="term" value="F:CoA-transferase activity"/>
    <property type="evidence" value="ECO:0007669"/>
    <property type="project" value="TreeGrafter"/>
</dbReference>
<dbReference type="EMBL" id="AZHX01000448">
    <property type="protein sequence ID" value="ETX07459.1"/>
    <property type="molecule type" value="Genomic_DNA"/>
</dbReference>
<dbReference type="InterPro" id="IPR050483">
    <property type="entry name" value="CoA-transferase_III_domain"/>
</dbReference>
<gene>
    <name evidence="3" type="ORF">ETSY2_11075</name>
</gene>
<dbReference type="AlphaFoldDB" id="W4MAR2"/>
<dbReference type="Gene3D" id="3.30.1540.10">
    <property type="entry name" value="formyl-coa transferase, domain 3"/>
    <property type="match status" value="1"/>
</dbReference>
<dbReference type="Gene3D" id="3.40.50.10540">
    <property type="entry name" value="Crotonobetainyl-coa:carnitine coa-transferase, domain 1"/>
    <property type="match status" value="1"/>
</dbReference>
<comment type="caution">
    <text evidence="3">The sequence shown here is derived from an EMBL/GenBank/DDBJ whole genome shotgun (WGS) entry which is preliminary data.</text>
</comment>
<protein>
    <recommendedName>
        <fullName evidence="5">Carnitine dehydratase</fullName>
    </recommendedName>
</protein>
<feature type="region of interest" description="Disordered" evidence="2">
    <location>
        <begin position="42"/>
        <end position="76"/>
    </location>
</feature>
<name>W4MAR2_9BACT</name>
<evidence type="ECO:0000256" key="2">
    <source>
        <dbReference type="SAM" id="MobiDB-lite"/>
    </source>
</evidence>
<keyword evidence="1" id="KW-0808">Transferase</keyword>
<evidence type="ECO:0008006" key="5">
    <source>
        <dbReference type="Google" id="ProtNLM"/>
    </source>
</evidence>
<dbReference type="InterPro" id="IPR044855">
    <property type="entry name" value="CoA-Trfase_III_dom3_sf"/>
</dbReference>
<evidence type="ECO:0000256" key="1">
    <source>
        <dbReference type="ARBA" id="ARBA00022679"/>
    </source>
</evidence>
<dbReference type="Pfam" id="PF02515">
    <property type="entry name" value="CoA_transf_3"/>
    <property type="match status" value="1"/>
</dbReference>
<dbReference type="PANTHER" id="PTHR48207">
    <property type="entry name" value="SUCCINATE--HYDROXYMETHYLGLUTARATE COA-TRANSFERASE"/>
    <property type="match status" value="1"/>
</dbReference>
<proteinExistence type="predicted"/>
<keyword evidence="4" id="KW-1185">Reference proteome</keyword>
<accession>W4MAR2</accession>
<organism evidence="3 4">
    <name type="scientific">Candidatus Entotheonella gemina</name>
    <dbReference type="NCBI Taxonomy" id="1429439"/>
    <lineage>
        <taxon>Bacteria</taxon>
        <taxon>Pseudomonadati</taxon>
        <taxon>Nitrospinota/Tectimicrobiota group</taxon>
        <taxon>Candidatus Tectimicrobiota</taxon>
        <taxon>Candidatus Entotheonellia</taxon>
        <taxon>Candidatus Entotheonellales</taxon>
        <taxon>Candidatus Entotheonellaceae</taxon>
        <taxon>Candidatus Entotheonella</taxon>
    </lineage>
</organism>
<dbReference type="SUPFAM" id="SSF89796">
    <property type="entry name" value="CoA-transferase family III (CaiB/BaiF)"/>
    <property type="match status" value="1"/>
</dbReference>
<evidence type="ECO:0000313" key="3">
    <source>
        <dbReference type="EMBL" id="ETX07459.1"/>
    </source>
</evidence>
<dbReference type="InterPro" id="IPR023606">
    <property type="entry name" value="CoA-Trfase_III_dom_1_sf"/>
</dbReference>
<dbReference type="HOGENOM" id="CLU_033975_2_0_7"/>
<dbReference type="InterPro" id="IPR003673">
    <property type="entry name" value="CoA-Trfase_fam_III"/>
</dbReference>
<dbReference type="Proteomes" id="UP000019140">
    <property type="component" value="Unassembled WGS sequence"/>
</dbReference>
<sequence length="441" mass="49275">MPGALEGIRVVDFSWVRAGPWATRWLGALGAEIIKIEWPENERGRSGNRTTPQDVEENPNTSGNFNDTNPNKRSLSLNVRTPKGMDIIKRLISMSDIVLENFSARVLKRWGLSYEEQCKIKPDIIYVSMSGYGHTGRNLGYTTFGPVAQAVSGLTYLSGLPDKPPAGWGWSYMDDTGGIYGAMCVLTGLYYRNTTGRGLHIDQSQMITGITLTGPAILDFTVNGRAPRREGYPPGNRAHWPGTPLVNNYRGPTVAPHNAYRTHPGGYNDWCVIVCNSDEEWQRLVQVMGEPAWATSSETGFETLAGRLRHQEALDEGIEAWTLTMNKYELADICQAAGVRAMPVQSAEDRVEHDAQLSHRQMYREVEHPALGVRKMQNAPFKLSETPAVNHRPGPLIGQHTREIVEGLLGFSHEELVAGYEDGTFWPVNRERFPYMEEMLK</sequence>
<feature type="compositionally biased region" description="Polar residues" evidence="2">
    <location>
        <begin position="47"/>
        <end position="76"/>
    </location>
</feature>
<reference evidence="3 4" key="1">
    <citation type="journal article" date="2014" name="Nature">
        <title>An environmental bacterial taxon with a large and distinct metabolic repertoire.</title>
        <authorList>
            <person name="Wilson M.C."/>
            <person name="Mori T."/>
            <person name="Ruckert C."/>
            <person name="Uria A.R."/>
            <person name="Helf M.J."/>
            <person name="Takada K."/>
            <person name="Gernert C."/>
            <person name="Steffens U.A."/>
            <person name="Heycke N."/>
            <person name="Schmitt S."/>
            <person name="Rinke C."/>
            <person name="Helfrich E.J."/>
            <person name="Brachmann A.O."/>
            <person name="Gurgui C."/>
            <person name="Wakimoto T."/>
            <person name="Kracht M."/>
            <person name="Crusemann M."/>
            <person name="Hentschel U."/>
            <person name="Abe I."/>
            <person name="Matsunaga S."/>
            <person name="Kalinowski J."/>
            <person name="Takeyama H."/>
            <person name="Piel J."/>
        </authorList>
    </citation>
    <scope>NUCLEOTIDE SEQUENCE [LARGE SCALE GENOMIC DNA]</scope>
    <source>
        <strain evidence="4">TSY2</strain>
    </source>
</reference>
<dbReference type="PANTHER" id="PTHR48207:SF3">
    <property type="entry name" value="SUCCINATE--HYDROXYMETHYLGLUTARATE COA-TRANSFERASE"/>
    <property type="match status" value="1"/>
</dbReference>